<proteinExistence type="predicted"/>
<dbReference type="EMBL" id="BTGU01000028">
    <property type="protein sequence ID" value="GMN48433.1"/>
    <property type="molecule type" value="Genomic_DNA"/>
</dbReference>
<accession>A0AA88ALG2</accession>
<name>A0AA88ALG2_FICCA</name>
<feature type="compositionally biased region" description="Basic and acidic residues" evidence="1">
    <location>
        <begin position="1"/>
        <end position="11"/>
    </location>
</feature>
<dbReference type="AlphaFoldDB" id="A0AA88ALG2"/>
<sequence length="183" mass="20893">MGTPHEEDQGGSRRRGGNTSEREKQRSTCKDDKLKMTVLYFSCSVLITHEKDDTQIADGPVQIVDDLDRCRTFPWRRRSYHYLIIHVQKLNLAKKSANAFEKKKTTWACPGFILPLKLLPFECIPALTPKFATVHKDVIEPVPRICQWKTNFKKKKAPTLEDAVQRVGDTKGAGHWVDAKLCS</sequence>
<evidence type="ECO:0000313" key="2">
    <source>
        <dbReference type="EMBL" id="GMN48433.1"/>
    </source>
</evidence>
<feature type="compositionally biased region" description="Basic and acidic residues" evidence="1">
    <location>
        <begin position="20"/>
        <end position="29"/>
    </location>
</feature>
<feature type="region of interest" description="Disordered" evidence="1">
    <location>
        <begin position="1"/>
        <end position="29"/>
    </location>
</feature>
<evidence type="ECO:0000256" key="1">
    <source>
        <dbReference type="SAM" id="MobiDB-lite"/>
    </source>
</evidence>
<evidence type="ECO:0000313" key="3">
    <source>
        <dbReference type="Proteomes" id="UP001187192"/>
    </source>
</evidence>
<protein>
    <submittedName>
        <fullName evidence="2">Uncharacterized protein</fullName>
    </submittedName>
</protein>
<reference evidence="2" key="1">
    <citation type="submission" date="2023-07" db="EMBL/GenBank/DDBJ databases">
        <title>draft genome sequence of fig (Ficus carica).</title>
        <authorList>
            <person name="Takahashi T."/>
            <person name="Nishimura K."/>
        </authorList>
    </citation>
    <scope>NUCLEOTIDE SEQUENCE</scope>
</reference>
<gene>
    <name evidence="2" type="ORF">TIFTF001_017607</name>
</gene>
<keyword evidence="3" id="KW-1185">Reference proteome</keyword>
<dbReference type="Proteomes" id="UP001187192">
    <property type="component" value="Unassembled WGS sequence"/>
</dbReference>
<comment type="caution">
    <text evidence="2">The sequence shown here is derived from an EMBL/GenBank/DDBJ whole genome shotgun (WGS) entry which is preliminary data.</text>
</comment>
<dbReference type="PANTHER" id="PTHR48449:SF1">
    <property type="entry name" value="DUF1985 DOMAIN-CONTAINING PROTEIN"/>
    <property type="match status" value="1"/>
</dbReference>
<dbReference type="PANTHER" id="PTHR48449">
    <property type="entry name" value="DUF1985 DOMAIN-CONTAINING PROTEIN"/>
    <property type="match status" value="1"/>
</dbReference>
<organism evidence="2 3">
    <name type="scientific">Ficus carica</name>
    <name type="common">Common fig</name>
    <dbReference type="NCBI Taxonomy" id="3494"/>
    <lineage>
        <taxon>Eukaryota</taxon>
        <taxon>Viridiplantae</taxon>
        <taxon>Streptophyta</taxon>
        <taxon>Embryophyta</taxon>
        <taxon>Tracheophyta</taxon>
        <taxon>Spermatophyta</taxon>
        <taxon>Magnoliopsida</taxon>
        <taxon>eudicotyledons</taxon>
        <taxon>Gunneridae</taxon>
        <taxon>Pentapetalae</taxon>
        <taxon>rosids</taxon>
        <taxon>fabids</taxon>
        <taxon>Rosales</taxon>
        <taxon>Moraceae</taxon>
        <taxon>Ficeae</taxon>
        <taxon>Ficus</taxon>
    </lineage>
</organism>